<proteinExistence type="predicted"/>
<sequence>MQNKPIDVARLGVMRCVIAPEARTTQDGELRRDREGQVQWVTALSVRQLESRRADVINVVVSGAQPTGVAEGAEVRVTNLWANEWAIDGRSGTSWRADAITPVPPAATSGSDLMPATSGSRGKAGEK</sequence>
<comment type="caution">
    <text evidence="2">The sequence shown here is derived from an EMBL/GenBank/DDBJ whole genome shotgun (WGS) entry which is preliminary data.</text>
</comment>
<name>A0ABQ2LIM9_9ACTN</name>
<dbReference type="EMBL" id="BMNG01000001">
    <property type="protein sequence ID" value="GGO35651.1"/>
    <property type="molecule type" value="Genomic_DNA"/>
</dbReference>
<accession>A0ABQ2LIM9</accession>
<gene>
    <name evidence="2" type="ORF">GCM10012286_06670</name>
</gene>
<feature type="region of interest" description="Disordered" evidence="1">
    <location>
        <begin position="95"/>
        <end position="127"/>
    </location>
</feature>
<protein>
    <recommendedName>
        <fullName evidence="4">Head-tail adaptor protein</fullName>
    </recommendedName>
</protein>
<dbReference type="Proteomes" id="UP000656881">
    <property type="component" value="Unassembled WGS sequence"/>
</dbReference>
<reference evidence="3" key="1">
    <citation type="journal article" date="2019" name="Int. J. Syst. Evol. Microbiol.">
        <title>The Global Catalogue of Microorganisms (GCM) 10K type strain sequencing project: providing services to taxonomists for standard genome sequencing and annotation.</title>
        <authorList>
            <consortium name="The Broad Institute Genomics Platform"/>
            <consortium name="The Broad Institute Genome Sequencing Center for Infectious Disease"/>
            <person name="Wu L."/>
            <person name="Ma J."/>
        </authorList>
    </citation>
    <scope>NUCLEOTIDE SEQUENCE [LARGE SCALE GENOMIC DNA]</scope>
    <source>
        <strain evidence="3">CGMCC 4.7349</strain>
    </source>
</reference>
<dbReference type="RefSeq" id="WP_189172701.1">
    <property type="nucleotide sequence ID" value="NZ_BMNG01000001.1"/>
</dbReference>
<evidence type="ECO:0000313" key="3">
    <source>
        <dbReference type="Proteomes" id="UP000656881"/>
    </source>
</evidence>
<evidence type="ECO:0000256" key="1">
    <source>
        <dbReference type="SAM" id="MobiDB-lite"/>
    </source>
</evidence>
<organism evidence="2 3">
    <name type="scientific">Streptomyces lasiicapitis</name>
    <dbReference type="NCBI Taxonomy" id="1923961"/>
    <lineage>
        <taxon>Bacteria</taxon>
        <taxon>Bacillati</taxon>
        <taxon>Actinomycetota</taxon>
        <taxon>Actinomycetes</taxon>
        <taxon>Kitasatosporales</taxon>
        <taxon>Streptomycetaceae</taxon>
        <taxon>Streptomyces</taxon>
    </lineage>
</organism>
<evidence type="ECO:0000313" key="2">
    <source>
        <dbReference type="EMBL" id="GGO35651.1"/>
    </source>
</evidence>
<keyword evidence="3" id="KW-1185">Reference proteome</keyword>
<evidence type="ECO:0008006" key="4">
    <source>
        <dbReference type="Google" id="ProtNLM"/>
    </source>
</evidence>